<dbReference type="PANTHER" id="PTHR44942">
    <property type="entry name" value="METHYLTRANSF_11 DOMAIN-CONTAINING PROTEIN"/>
    <property type="match status" value="1"/>
</dbReference>
<keyword evidence="1 4" id="KW-0489">Methyltransferase</keyword>
<dbReference type="GO" id="GO:0032259">
    <property type="term" value="P:methylation"/>
    <property type="evidence" value="ECO:0007669"/>
    <property type="project" value="UniProtKB-KW"/>
</dbReference>
<dbReference type="Pfam" id="PF13649">
    <property type="entry name" value="Methyltransf_25"/>
    <property type="match status" value="1"/>
</dbReference>
<evidence type="ECO:0000313" key="4">
    <source>
        <dbReference type="EMBL" id="MBF9238211.1"/>
    </source>
</evidence>
<reference evidence="4 5" key="1">
    <citation type="submission" date="2020-11" db="EMBL/GenBank/DDBJ databases">
        <authorList>
            <person name="Kim M.K."/>
        </authorList>
    </citation>
    <scope>NUCLEOTIDE SEQUENCE [LARGE SCALE GENOMIC DNA]</scope>
    <source>
        <strain evidence="4 5">BT683</strain>
    </source>
</reference>
<gene>
    <name evidence="4" type="ORF">I2I05_12475</name>
</gene>
<evidence type="ECO:0000313" key="5">
    <source>
        <dbReference type="Proteomes" id="UP000597617"/>
    </source>
</evidence>
<keyword evidence="5" id="KW-1185">Reference proteome</keyword>
<comment type="caution">
    <text evidence="4">The sequence shown here is derived from an EMBL/GenBank/DDBJ whole genome shotgun (WGS) entry which is preliminary data.</text>
</comment>
<evidence type="ECO:0000259" key="3">
    <source>
        <dbReference type="Pfam" id="PF13649"/>
    </source>
</evidence>
<keyword evidence="2" id="KW-0808">Transferase</keyword>
<dbReference type="CDD" id="cd02440">
    <property type="entry name" value="AdoMet_MTases"/>
    <property type="match status" value="1"/>
</dbReference>
<organism evidence="4 5">
    <name type="scientific">Hymenobacter jeongseonensis</name>
    <dbReference type="NCBI Taxonomy" id="2791027"/>
    <lineage>
        <taxon>Bacteria</taxon>
        <taxon>Pseudomonadati</taxon>
        <taxon>Bacteroidota</taxon>
        <taxon>Cytophagia</taxon>
        <taxon>Cytophagales</taxon>
        <taxon>Hymenobacteraceae</taxon>
        <taxon>Hymenobacter</taxon>
    </lineage>
</organism>
<dbReference type="InterPro" id="IPR029063">
    <property type="entry name" value="SAM-dependent_MTases_sf"/>
</dbReference>
<evidence type="ECO:0000256" key="2">
    <source>
        <dbReference type="ARBA" id="ARBA00022679"/>
    </source>
</evidence>
<evidence type="ECO:0000256" key="1">
    <source>
        <dbReference type="ARBA" id="ARBA00022603"/>
    </source>
</evidence>
<dbReference type="RefSeq" id="WP_196282586.1">
    <property type="nucleotide sequence ID" value="NZ_JADQDQ010000005.1"/>
</dbReference>
<accession>A0ABS0IIP7</accession>
<dbReference type="GO" id="GO:0008168">
    <property type="term" value="F:methyltransferase activity"/>
    <property type="evidence" value="ECO:0007669"/>
    <property type="project" value="UniProtKB-KW"/>
</dbReference>
<dbReference type="Proteomes" id="UP000597617">
    <property type="component" value="Unassembled WGS sequence"/>
</dbReference>
<feature type="domain" description="Methyltransferase" evidence="3">
    <location>
        <begin position="114"/>
        <end position="208"/>
    </location>
</feature>
<dbReference type="SUPFAM" id="SSF53335">
    <property type="entry name" value="S-adenosyl-L-methionine-dependent methyltransferases"/>
    <property type="match status" value="1"/>
</dbReference>
<dbReference type="InterPro" id="IPR041698">
    <property type="entry name" value="Methyltransf_25"/>
</dbReference>
<dbReference type="PANTHER" id="PTHR44942:SF4">
    <property type="entry name" value="METHYLTRANSFERASE TYPE 11 DOMAIN-CONTAINING PROTEIN"/>
    <property type="match status" value="1"/>
</dbReference>
<protein>
    <submittedName>
        <fullName evidence="4">Class I SAM-dependent methyltransferase</fullName>
    </submittedName>
</protein>
<dbReference type="Gene3D" id="3.40.50.150">
    <property type="entry name" value="Vaccinia Virus protein VP39"/>
    <property type="match status" value="1"/>
</dbReference>
<name>A0ABS0IIP7_9BACT</name>
<proteinExistence type="predicted"/>
<sequence length="267" mass="29455">MRYSFLTWQRALRVVVIGGGAGLVVLGCTQLPAETRPSASAEGRLQAVVRNDTSGYETAPPRDLNGIGTYYMGRQIAHVMGHEGAGWLERSGRRQEEGTDILINALKLKPTDVVADIGAGTGFFSFQLAKKVPKGQVLAVDIQPEMIASLYANRRKFNAPNVRPVLGSTTSPALPADSVDLILIVDAYHEFDRPREMGRAIRRALRPGTGRLALVEYRAEDPNVPIKRIHKMSVEQARKEMAAVGLEFVETVETLPQQHLLFFRRPN</sequence>
<dbReference type="EMBL" id="JADQDQ010000005">
    <property type="protein sequence ID" value="MBF9238211.1"/>
    <property type="molecule type" value="Genomic_DNA"/>
</dbReference>
<dbReference type="PROSITE" id="PS51257">
    <property type="entry name" value="PROKAR_LIPOPROTEIN"/>
    <property type="match status" value="1"/>
</dbReference>
<dbReference type="InterPro" id="IPR051052">
    <property type="entry name" value="Diverse_substrate_MTase"/>
</dbReference>